<reference evidence="2 3" key="1">
    <citation type="submission" date="2017-06" db="EMBL/GenBank/DDBJ databases">
        <title>Herbaspirillum phytohormonus sp. nov., isolated from the root nodule of Robinia pseudoacacia in lead-zinc mine.</title>
        <authorList>
            <person name="Fan M."/>
            <person name="Lin Y."/>
        </authorList>
    </citation>
    <scope>NUCLEOTIDE SEQUENCE [LARGE SCALE GENOMIC DNA]</scope>
    <source>
        <strain evidence="2 3">HZ10</strain>
    </source>
</reference>
<dbReference type="GO" id="GO:0005737">
    <property type="term" value="C:cytoplasm"/>
    <property type="evidence" value="ECO:0007669"/>
    <property type="project" value="TreeGrafter"/>
</dbReference>
<dbReference type="EMBL" id="NJGU01000007">
    <property type="protein sequence ID" value="OWY28459.1"/>
    <property type="molecule type" value="Genomic_DNA"/>
</dbReference>
<protein>
    <submittedName>
        <fullName evidence="1 2">Ornithine cyclodeaminase</fullName>
    </submittedName>
</protein>
<dbReference type="Gene3D" id="3.30.1780.10">
    <property type="entry name" value="ornithine cyclodeaminase, domain 1"/>
    <property type="match status" value="1"/>
</dbReference>
<accession>A0A246WQ02</accession>
<dbReference type="InterPro" id="IPR023401">
    <property type="entry name" value="ODC_N"/>
</dbReference>
<dbReference type="InterPro" id="IPR003462">
    <property type="entry name" value="ODC_Mu_crystall"/>
</dbReference>
<proteinExistence type="predicted"/>
<comment type="caution">
    <text evidence="2">The sequence shown here is derived from an EMBL/GenBank/DDBJ whole genome shotgun (WGS) entry which is preliminary data.</text>
</comment>
<evidence type="ECO:0000313" key="3">
    <source>
        <dbReference type="Proteomes" id="UP000197596"/>
    </source>
</evidence>
<dbReference type="AlphaFoldDB" id="A0A246WQ02"/>
<dbReference type="PIRSF" id="PIRSF001439">
    <property type="entry name" value="CryM"/>
    <property type="match status" value="1"/>
</dbReference>
<sequence length="306" mass="32166">MKFLSNQQISELLTTEDAIASMREAFAGAAEGAHQGRVRTSASNGVMLSMMGAVIPSAGIAGAKVYTTIKGQFKFVIQLFSTETGAPLCTIEGDTMTGLRTAAATAVACDALARRDAEVLAIIGTGVQARSHAPALLQVRKFREVLVAGLSGQQELADDITRQYGVPARVVSVDEAAAQADVLVTVTRATTPLFDGKLLKAGAFVAAVGASKANVRELDDAAIARAAALFVEWKPQAQQEAGDLVQCAPGTFDWARVMELAQAVDGSMPYQRKDDDIVIYKAIGIGLEDVALAGLAYRKACAKFGW</sequence>
<dbReference type="EMBL" id="JABFMT010000006">
    <property type="protein sequence ID" value="NUU01545.1"/>
    <property type="molecule type" value="Genomic_DNA"/>
</dbReference>
<reference evidence="1 4" key="2">
    <citation type="journal article" date="2020" name="Front. Plant Sci.">
        <title>Isolation of Rhizosphere Bacteria That Improve Quality and Water Stress Tolerance in Greenhouse Ornamentals.</title>
        <authorList>
            <person name="Nordstedt N.P."/>
            <person name="Jones M.L."/>
        </authorList>
    </citation>
    <scope>NUCLEOTIDE SEQUENCE [LARGE SCALE GENOMIC DNA]</scope>
    <source>
        <strain evidence="1 4">C6C2</strain>
    </source>
</reference>
<organism evidence="2 3">
    <name type="scientific">Herbaspirillum robiniae</name>
    <dbReference type="NCBI Taxonomy" id="2014887"/>
    <lineage>
        <taxon>Bacteria</taxon>
        <taxon>Pseudomonadati</taxon>
        <taxon>Pseudomonadota</taxon>
        <taxon>Betaproteobacteria</taxon>
        <taxon>Burkholderiales</taxon>
        <taxon>Oxalobacteraceae</taxon>
        <taxon>Herbaspirillum</taxon>
    </lineage>
</organism>
<dbReference type="PANTHER" id="PTHR13812:SF19">
    <property type="entry name" value="KETIMINE REDUCTASE MU-CRYSTALLIN"/>
    <property type="match status" value="1"/>
</dbReference>
<gene>
    <name evidence="2" type="ORF">CEJ42_14590</name>
    <name evidence="1" type="ORF">HNO84_08045</name>
</gene>
<evidence type="ECO:0000313" key="1">
    <source>
        <dbReference type="EMBL" id="NUU01545.1"/>
    </source>
</evidence>
<dbReference type="InterPro" id="IPR036291">
    <property type="entry name" value="NAD(P)-bd_dom_sf"/>
</dbReference>
<name>A0A246WQ02_9BURK</name>
<dbReference type="OrthoDB" id="5293744at2"/>
<dbReference type="Proteomes" id="UP000197596">
    <property type="component" value="Unassembled WGS sequence"/>
</dbReference>
<dbReference type="Proteomes" id="UP000536746">
    <property type="component" value="Unassembled WGS sequence"/>
</dbReference>
<dbReference type="RefSeq" id="WP_079217666.1">
    <property type="nucleotide sequence ID" value="NZ_CP018845.1"/>
</dbReference>
<evidence type="ECO:0000313" key="4">
    <source>
        <dbReference type="Proteomes" id="UP000536746"/>
    </source>
</evidence>
<dbReference type="Pfam" id="PF02423">
    <property type="entry name" value="OCD_Mu_crystall"/>
    <property type="match status" value="1"/>
</dbReference>
<keyword evidence="4" id="KW-1185">Reference proteome</keyword>
<dbReference type="PANTHER" id="PTHR13812">
    <property type="entry name" value="KETIMINE REDUCTASE MU-CRYSTALLIN"/>
    <property type="match status" value="1"/>
</dbReference>
<dbReference type="Gene3D" id="3.40.50.720">
    <property type="entry name" value="NAD(P)-binding Rossmann-like Domain"/>
    <property type="match status" value="1"/>
</dbReference>
<dbReference type="SUPFAM" id="SSF51735">
    <property type="entry name" value="NAD(P)-binding Rossmann-fold domains"/>
    <property type="match status" value="1"/>
</dbReference>
<evidence type="ECO:0000313" key="2">
    <source>
        <dbReference type="EMBL" id="OWY28459.1"/>
    </source>
</evidence>